<dbReference type="RefSeq" id="WP_181320709.1">
    <property type="nucleotide sequence ID" value="NZ_PYAX01000020.1"/>
</dbReference>
<dbReference type="Proteomes" id="UP000241118">
    <property type="component" value="Unassembled WGS sequence"/>
</dbReference>
<evidence type="ECO:0000313" key="1">
    <source>
        <dbReference type="EMBL" id="PSL51509.1"/>
    </source>
</evidence>
<comment type="caution">
    <text evidence="1">The sequence shown here is derived from an EMBL/GenBank/DDBJ whole genome shotgun (WGS) entry which is preliminary data.</text>
</comment>
<dbReference type="AlphaFoldDB" id="A0A2P8HZ48"/>
<proteinExistence type="predicted"/>
<keyword evidence="2" id="KW-1185">Reference proteome</keyword>
<accession>A0A2P8HZ48</accession>
<dbReference type="EMBL" id="PYAX01000020">
    <property type="protein sequence ID" value="PSL51509.1"/>
    <property type="molecule type" value="Genomic_DNA"/>
</dbReference>
<evidence type="ECO:0000313" key="2">
    <source>
        <dbReference type="Proteomes" id="UP000241118"/>
    </source>
</evidence>
<reference evidence="1 2" key="1">
    <citation type="submission" date="2018-03" db="EMBL/GenBank/DDBJ databases">
        <title>Genomic Encyclopedia of Type Strains, Phase III (KMG-III): the genomes of soil and plant-associated and newly described type strains.</title>
        <authorList>
            <person name="Whitman W."/>
        </authorList>
    </citation>
    <scope>NUCLEOTIDE SEQUENCE [LARGE SCALE GENOMIC DNA]</scope>
    <source>
        <strain evidence="1 2">CGMCC 4.7097</strain>
    </source>
</reference>
<organism evidence="1 2">
    <name type="scientific">Saccharothrix carnea</name>
    <dbReference type="NCBI Taxonomy" id="1280637"/>
    <lineage>
        <taxon>Bacteria</taxon>
        <taxon>Bacillati</taxon>
        <taxon>Actinomycetota</taxon>
        <taxon>Actinomycetes</taxon>
        <taxon>Pseudonocardiales</taxon>
        <taxon>Pseudonocardiaceae</taxon>
        <taxon>Saccharothrix</taxon>
    </lineage>
</organism>
<name>A0A2P8HZ48_SACCR</name>
<sequence length="55" mass="6025">MNALLSVAKVMGGGGPLALDPIEYQQDQFRFVEGTMQPPCKQSEFTRRGEHGPFG</sequence>
<protein>
    <submittedName>
        <fullName evidence="1">Uncharacterized protein</fullName>
    </submittedName>
</protein>
<gene>
    <name evidence="1" type="ORF">B0I31_12039</name>
</gene>